<dbReference type="GeneID" id="71990457"/>
<dbReference type="EMBL" id="CP090169">
    <property type="protein sequence ID" value="UJO20262.1"/>
    <property type="molecule type" value="Genomic_DNA"/>
</dbReference>
<dbReference type="RefSeq" id="XP_047764628.1">
    <property type="nucleotide sequence ID" value="XM_047909727.1"/>
</dbReference>
<dbReference type="SUPFAM" id="SSF81383">
    <property type="entry name" value="F-box domain"/>
    <property type="match status" value="1"/>
</dbReference>
<reference evidence="1" key="1">
    <citation type="submission" date="2021-12" db="EMBL/GenBank/DDBJ databases">
        <authorList>
            <person name="Zaccaron A."/>
            <person name="Stergiopoulos I."/>
        </authorList>
    </citation>
    <scope>NUCLEOTIDE SEQUENCE</scope>
    <source>
        <strain evidence="1">Race5_Kim</strain>
    </source>
</reference>
<reference evidence="1" key="2">
    <citation type="journal article" date="2022" name="Microb. Genom.">
        <title>A chromosome-scale genome assembly of the tomato pathogen Cladosporium fulvum reveals a compartmentalized genome architecture and the presence of a dispensable chromosome.</title>
        <authorList>
            <person name="Zaccaron A.Z."/>
            <person name="Chen L.H."/>
            <person name="Samaras A."/>
            <person name="Stergiopoulos I."/>
        </authorList>
    </citation>
    <scope>NUCLEOTIDE SEQUENCE</scope>
    <source>
        <strain evidence="1">Race5_Kim</strain>
    </source>
</reference>
<organism evidence="1 2">
    <name type="scientific">Passalora fulva</name>
    <name type="common">Tomato leaf mold</name>
    <name type="synonym">Cladosporium fulvum</name>
    <dbReference type="NCBI Taxonomy" id="5499"/>
    <lineage>
        <taxon>Eukaryota</taxon>
        <taxon>Fungi</taxon>
        <taxon>Dikarya</taxon>
        <taxon>Ascomycota</taxon>
        <taxon>Pezizomycotina</taxon>
        <taxon>Dothideomycetes</taxon>
        <taxon>Dothideomycetidae</taxon>
        <taxon>Mycosphaerellales</taxon>
        <taxon>Mycosphaerellaceae</taxon>
        <taxon>Fulvia</taxon>
    </lineage>
</organism>
<protein>
    <recommendedName>
        <fullName evidence="3">F-box domain-containing protein</fullName>
    </recommendedName>
</protein>
<dbReference type="Proteomes" id="UP000756132">
    <property type="component" value="Chromosome 7"/>
</dbReference>
<gene>
    <name evidence="1" type="ORF">CLAFUR5_10579</name>
</gene>
<dbReference type="KEGG" id="ffu:CLAFUR5_10579"/>
<dbReference type="OrthoDB" id="3646034at2759"/>
<evidence type="ECO:0000313" key="2">
    <source>
        <dbReference type="Proteomes" id="UP000756132"/>
    </source>
</evidence>
<accession>A0A9Q8US06</accession>
<evidence type="ECO:0008006" key="3">
    <source>
        <dbReference type="Google" id="ProtNLM"/>
    </source>
</evidence>
<name>A0A9Q8US06_PASFU</name>
<proteinExistence type="predicted"/>
<sequence length="270" mass="30617">MTTDAARRAVFETAELLEQIMLELPAFSIFTSQRVCHQFQDIVRTSSKIQEKLFLRVNSTPDRFILAEPRNIATPILRLEEDRERTDFSTVPARVNNMSRSLGESWSLRWLIGDTVKFSDKLHAAMVRLLRDETQKLSCSSMHLADIPILSARLQCEWSVGDLVRGVGATQTTSATGITVGDVVEAMRTPGALVILERVDPSDVGYANHRTLYGARIMPIVRDMEQKYQGEATLTFTQLKLQRVLLTTHEIIDEHNERYGPAWSENRQSL</sequence>
<evidence type="ECO:0000313" key="1">
    <source>
        <dbReference type="EMBL" id="UJO20262.1"/>
    </source>
</evidence>
<dbReference type="AlphaFoldDB" id="A0A9Q8US06"/>
<keyword evidence="2" id="KW-1185">Reference proteome</keyword>
<dbReference type="InterPro" id="IPR036047">
    <property type="entry name" value="F-box-like_dom_sf"/>
</dbReference>